<evidence type="ECO:0000313" key="3">
    <source>
        <dbReference type="EMBL" id="THG40945.1"/>
    </source>
</evidence>
<feature type="compositionally biased region" description="Pro residues" evidence="1">
    <location>
        <begin position="76"/>
        <end position="88"/>
    </location>
</feature>
<keyword evidence="4" id="KW-1185">Reference proteome</keyword>
<protein>
    <submittedName>
        <fullName evidence="3">DUF1134 domain-containing protein</fullName>
    </submittedName>
</protein>
<dbReference type="RefSeq" id="WP_136450934.1">
    <property type="nucleotide sequence ID" value="NZ_SSTI01000003.1"/>
</dbReference>
<evidence type="ECO:0000313" key="4">
    <source>
        <dbReference type="Proteomes" id="UP000308038"/>
    </source>
</evidence>
<name>A0ABY2QM32_9SPHN</name>
<gene>
    <name evidence="3" type="ORF">E5988_04990</name>
</gene>
<accession>A0ABY2QM32</accession>
<dbReference type="InterPro" id="IPR008325">
    <property type="entry name" value="EipA-like"/>
</dbReference>
<dbReference type="Pfam" id="PF06577">
    <property type="entry name" value="EipA"/>
    <property type="match status" value="1"/>
</dbReference>
<evidence type="ECO:0000256" key="2">
    <source>
        <dbReference type="SAM" id="SignalP"/>
    </source>
</evidence>
<comment type="caution">
    <text evidence="3">The sequence shown here is derived from an EMBL/GenBank/DDBJ whole genome shotgun (WGS) entry which is preliminary data.</text>
</comment>
<keyword evidence="2" id="KW-0732">Signal</keyword>
<feature type="signal peptide" evidence="2">
    <location>
        <begin position="1"/>
        <end position="21"/>
    </location>
</feature>
<feature type="region of interest" description="Disordered" evidence="1">
    <location>
        <begin position="29"/>
        <end position="102"/>
    </location>
</feature>
<sequence>MRKLMIAMGLIATMVSGIAPAQVRTIDPNQQIDSDLDGPRVPPPPARTPAPADRDQSYREPTYSDTAPADQDSPPLEAPLPAPAPAPAPSRSAPTTDNVDPQAQATTDAAATFKRDDLIGAGEGVFGKGAEGFASLIEKILSEQGEPNAYIAGREAAGAFVLGLRYGSGIMTHKVEGQMPVYWTGPSVGFDVGGDANKVFVLVYNLYDTAELYRRFPAAEGRLYFVGGFAATYLRRGNVVLIPVRLGVGYRAGVNVGYMKFTQKSNWLPF</sequence>
<dbReference type="Proteomes" id="UP000308038">
    <property type="component" value="Unassembled WGS sequence"/>
</dbReference>
<reference evidence="3 4" key="1">
    <citation type="submission" date="2019-04" db="EMBL/GenBank/DDBJ databases">
        <title>Microbes associate with the intestines of laboratory mice.</title>
        <authorList>
            <person name="Navarre W."/>
            <person name="Wong E."/>
            <person name="Huang K.C."/>
            <person name="Tropini C."/>
            <person name="Ng K."/>
            <person name="Yu B."/>
        </authorList>
    </citation>
    <scope>NUCLEOTIDE SEQUENCE [LARGE SCALE GENOMIC DNA]</scope>
    <source>
        <strain evidence="3 4">NM83_B4-11</strain>
    </source>
</reference>
<feature type="chain" id="PRO_5047311236" evidence="2">
    <location>
        <begin position="22"/>
        <end position="270"/>
    </location>
</feature>
<evidence type="ECO:0000256" key="1">
    <source>
        <dbReference type="SAM" id="MobiDB-lite"/>
    </source>
</evidence>
<proteinExistence type="predicted"/>
<dbReference type="EMBL" id="SSTI01000003">
    <property type="protein sequence ID" value="THG40945.1"/>
    <property type="molecule type" value="Genomic_DNA"/>
</dbReference>
<organism evidence="3 4">
    <name type="scientific">Sphingomonas olei</name>
    <dbReference type="NCBI Taxonomy" id="1886787"/>
    <lineage>
        <taxon>Bacteria</taxon>
        <taxon>Pseudomonadati</taxon>
        <taxon>Pseudomonadota</taxon>
        <taxon>Alphaproteobacteria</taxon>
        <taxon>Sphingomonadales</taxon>
        <taxon>Sphingomonadaceae</taxon>
        <taxon>Sphingomonas</taxon>
    </lineage>
</organism>